<dbReference type="InterPro" id="IPR051312">
    <property type="entry name" value="Diverse_Substr_Oxidored"/>
</dbReference>
<dbReference type="InterPro" id="IPR005107">
    <property type="entry name" value="CO_DH_flav_C"/>
</dbReference>
<evidence type="ECO:0000313" key="5">
    <source>
        <dbReference type="EMBL" id="MRD46421.1"/>
    </source>
</evidence>
<keyword evidence="2" id="KW-0274">FAD</keyword>
<dbReference type="SUPFAM" id="SSF55447">
    <property type="entry name" value="CO dehydrogenase flavoprotein C-terminal domain-like"/>
    <property type="match status" value="1"/>
</dbReference>
<dbReference type="InterPro" id="IPR036318">
    <property type="entry name" value="FAD-bd_PCMH-like_sf"/>
</dbReference>
<sequence length="263" mass="27145">MYTFDYQRPASREAALAAAQGDARFLAGGQSLVQAMRLRLSATERMVDLGGIADLAGITVDAQQVTIGAMTTHAAVAASGDVRRAIPALAELAGNIGDPSVRNMGTLGGSIANSDPAACYPSALLALDATVHTNKRQIAAASFFTGLYETALDAGELVVSVSFPIPKRAAYMKYRQPASHFALVGVFVSEGAGGVRVAVTGAGPFVFRAKELEAALGKQFTPDALNGITIAADNLNTDMHGTAAYRAAMVTVMAQRAVAKAIA</sequence>
<dbReference type="Pfam" id="PF03450">
    <property type="entry name" value="CO_deh_flav_C"/>
    <property type="match status" value="1"/>
</dbReference>
<dbReference type="GO" id="GO:0071949">
    <property type="term" value="F:FAD binding"/>
    <property type="evidence" value="ECO:0007669"/>
    <property type="project" value="InterPro"/>
</dbReference>
<dbReference type="PANTHER" id="PTHR42659:SF2">
    <property type="entry name" value="XANTHINE DEHYDROGENASE SUBUNIT C-RELATED"/>
    <property type="match status" value="1"/>
</dbReference>
<comment type="caution">
    <text evidence="5">The sequence shown here is derived from an EMBL/GenBank/DDBJ whole genome shotgun (WGS) entry which is preliminary data.</text>
</comment>
<dbReference type="EMBL" id="WJBU01000003">
    <property type="protein sequence ID" value="MRD46421.1"/>
    <property type="molecule type" value="Genomic_DNA"/>
</dbReference>
<dbReference type="SUPFAM" id="SSF56176">
    <property type="entry name" value="FAD-binding/transporter-associated domain-like"/>
    <property type="match status" value="1"/>
</dbReference>
<dbReference type="Proteomes" id="UP000487350">
    <property type="component" value="Unassembled WGS sequence"/>
</dbReference>
<dbReference type="Gene3D" id="3.30.390.50">
    <property type="entry name" value="CO dehydrogenase flavoprotein, C-terminal domain"/>
    <property type="match status" value="1"/>
</dbReference>
<evidence type="ECO:0000256" key="2">
    <source>
        <dbReference type="ARBA" id="ARBA00022827"/>
    </source>
</evidence>
<dbReference type="RefSeq" id="WP_153583767.1">
    <property type="nucleotide sequence ID" value="NZ_WJBU01000003.1"/>
</dbReference>
<evidence type="ECO:0000256" key="1">
    <source>
        <dbReference type="ARBA" id="ARBA00022630"/>
    </source>
</evidence>
<keyword evidence="6" id="KW-1185">Reference proteome</keyword>
<evidence type="ECO:0000313" key="6">
    <source>
        <dbReference type="Proteomes" id="UP000487350"/>
    </source>
</evidence>
<dbReference type="Gene3D" id="3.30.465.10">
    <property type="match status" value="1"/>
</dbReference>
<accession>A0A844B7A1</accession>
<dbReference type="InterPro" id="IPR016167">
    <property type="entry name" value="FAD-bd_PCMH_sub1"/>
</dbReference>
<keyword evidence="3" id="KW-0560">Oxidoreductase</keyword>
<feature type="domain" description="FAD-binding PCMH-type" evidence="4">
    <location>
        <begin position="1"/>
        <end position="168"/>
    </location>
</feature>
<proteinExistence type="predicted"/>
<dbReference type="Pfam" id="PF00941">
    <property type="entry name" value="FAD_binding_5"/>
    <property type="match status" value="1"/>
</dbReference>
<dbReference type="Gene3D" id="3.30.43.10">
    <property type="entry name" value="Uridine Diphospho-n-acetylenolpyruvylglucosamine Reductase, domain 2"/>
    <property type="match status" value="1"/>
</dbReference>
<dbReference type="AlphaFoldDB" id="A0A844B7A1"/>
<name>A0A844B7A1_9BURK</name>
<dbReference type="GO" id="GO:0016491">
    <property type="term" value="F:oxidoreductase activity"/>
    <property type="evidence" value="ECO:0007669"/>
    <property type="project" value="UniProtKB-KW"/>
</dbReference>
<evidence type="ECO:0000259" key="4">
    <source>
        <dbReference type="PROSITE" id="PS51387"/>
    </source>
</evidence>
<gene>
    <name evidence="5" type="ORF">GHT07_03985</name>
</gene>
<dbReference type="InterPro" id="IPR016169">
    <property type="entry name" value="FAD-bd_PCMH_sub2"/>
</dbReference>
<organism evidence="5 6">
    <name type="scientific">Caenimonas koreensis DSM 17982</name>
    <dbReference type="NCBI Taxonomy" id="1121255"/>
    <lineage>
        <taxon>Bacteria</taxon>
        <taxon>Pseudomonadati</taxon>
        <taxon>Pseudomonadota</taxon>
        <taxon>Betaproteobacteria</taxon>
        <taxon>Burkholderiales</taxon>
        <taxon>Comamonadaceae</taxon>
        <taxon>Caenimonas</taxon>
    </lineage>
</organism>
<dbReference type="OrthoDB" id="9793944at2"/>
<dbReference type="PANTHER" id="PTHR42659">
    <property type="entry name" value="XANTHINE DEHYDROGENASE SUBUNIT C-RELATED"/>
    <property type="match status" value="1"/>
</dbReference>
<dbReference type="InterPro" id="IPR036683">
    <property type="entry name" value="CO_DH_flav_C_dom_sf"/>
</dbReference>
<keyword evidence="1" id="KW-0285">Flavoprotein</keyword>
<protein>
    <submittedName>
        <fullName evidence="5">Carbon monoxide dehydrogenase</fullName>
    </submittedName>
</protein>
<dbReference type="InterPro" id="IPR016166">
    <property type="entry name" value="FAD-bd_PCMH"/>
</dbReference>
<dbReference type="PROSITE" id="PS51387">
    <property type="entry name" value="FAD_PCMH"/>
    <property type="match status" value="1"/>
</dbReference>
<dbReference type="InterPro" id="IPR002346">
    <property type="entry name" value="Mopterin_DH_FAD-bd"/>
</dbReference>
<reference evidence="5 6" key="1">
    <citation type="submission" date="2019-11" db="EMBL/GenBank/DDBJ databases">
        <title>Caenimonas koreensis gen. nov., sp. nov., isolated from activated sludge.</title>
        <authorList>
            <person name="Seung H.R."/>
        </authorList>
    </citation>
    <scope>NUCLEOTIDE SEQUENCE [LARGE SCALE GENOMIC DNA]</scope>
    <source>
        <strain evidence="5 6">EMB320</strain>
    </source>
</reference>
<dbReference type="SMART" id="SM01092">
    <property type="entry name" value="CO_deh_flav_C"/>
    <property type="match status" value="1"/>
</dbReference>
<evidence type="ECO:0000256" key="3">
    <source>
        <dbReference type="ARBA" id="ARBA00023002"/>
    </source>
</evidence>